<dbReference type="RefSeq" id="WP_270677366.1">
    <property type="nucleotide sequence ID" value="NZ_JAQFWP010000013.1"/>
</dbReference>
<protein>
    <submittedName>
        <fullName evidence="1">DUF2461 domain-containing protein</fullName>
    </submittedName>
</protein>
<comment type="caution">
    <text evidence="1">The sequence shown here is derived from an EMBL/GenBank/DDBJ whole genome shotgun (WGS) entry which is preliminary data.</text>
</comment>
<dbReference type="Proteomes" id="UP001165685">
    <property type="component" value="Unassembled WGS sequence"/>
</dbReference>
<dbReference type="InterPro" id="IPR012808">
    <property type="entry name" value="CHP02453"/>
</dbReference>
<dbReference type="PANTHER" id="PTHR36452:SF1">
    <property type="entry name" value="DUF2461 DOMAIN-CONTAINING PROTEIN"/>
    <property type="match status" value="1"/>
</dbReference>
<gene>
    <name evidence="1" type="ORF">O4U47_09705</name>
</gene>
<keyword evidence="2" id="KW-1185">Reference proteome</keyword>
<sequence>MGIEGGGAPDSAFDGFPPELFSFLEGLEKDNSKSYWEANRTTWENAVQDPIGRLMSDLEPEFGPLRTFRPNRDVRFSKDKSPYKTWVGVTTSDRAVGGIGAFLRLEASGMRLACGAMALAPDQIHRFRAAIDAPAAGAEFMEIGRALADRSLPVGPGRQPPLKRVPTGFAKDHPRAEQLTWKGAVVVREYERADWMHRREALDEVRGIWNGAAPLREWIERNVGESEQPVRRPGRR</sequence>
<evidence type="ECO:0000313" key="2">
    <source>
        <dbReference type="Proteomes" id="UP001165685"/>
    </source>
</evidence>
<proteinExistence type="predicted"/>
<dbReference type="Pfam" id="PF09365">
    <property type="entry name" value="DUF2461"/>
    <property type="match status" value="1"/>
</dbReference>
<organism evidence="1 2">
    <name type="scientific">Nocardiopsis suaedae</name>
    <dbReference type="NCBI Taxonomy" id="3018444"/>
    <lineage>
        <taxon>Bacteria</taxon>
        <taxon>Bacillati</taxon>
        <taxon>Actinomycetota</taxon>
        <taxon>Actinomycetes</taxon>
        <taxon>Streptosporangiales</taxon>
        <taxon>Nocardiopsidaceae</taxon>
        <taxon>Nocardiopsis</taxon>
    </lineage>
</organism>
<dbReference type="PIRSF" id="PIRSF028451">
    <property type="entry name" value="UCP028451"/>
    <property type="match status" value="1"/>
</dbReference>
<dbReference type="InterPro" id="IPR015996">
    <property type="entry name" value="UCP028451"/>
</dbReference>
<dbReference type="EMBL" id="JAQFWP010000013">
    <property type="protein sequence ID" value="MDA2804786.1"/>
    <property type="molecule type" value="Genomic_DNA"/>
</dbReference>
<accession>A0ABT4TK82</accession>
<dbReference type="PANTHER" id="PTHR36452">
    <property type="entry name" value="CHROMOSOME 12, WHOLE GENOME SHOTGUN SEQUENCE"/>
    <property type="match status" value="1"/>
</dbReference>
<name>A0ABT4TK82_9ACTN</name>
<reference evidence="1" key="1">
    <citation type="submission" date="2023-01" db="EMBL/GenBank/DDBJ databases">
        <title>Draft genome sequence of Nocardiopsis sp. LSu2-4 isolated from halophytes.</title>
        <authorList>
            <person name="Duangmal K."/>
            <person name="Chantavorakit T."/>
        </authorList>
    </citation>
    <scope>NUCLEOTIDE SEQUENCE</scope>
    <source>
        <strain evidence="1">LSu2-4</strain>
    </source>
</reference>
<evidence type="ECO:0000313" key="1">
    <source>
        <dbReference type="EMBL" id="MDA2804786.1"/>
    </source>
</evidence>